<evidence type="ECO:0000313" key="1">
    <source>
        <dbReference type="EMBL" id="KAI4811599.1"/>
    </source>
</evidence>
<organism evidence="1 2">
    <name type="scientific">Chaenocephalus aceratus</name>
    <name type="common">Blackfin icefish</name>
    <name type="synonym">Chaenichthys aceratus</name>
    <dbReference type="NCBI Taxonomy" id="36190"/>
    <lineage>
        <taxon>Eukaryota</taxon>
        <taxon>Metazoa</taxon>
        <taxon>Chordata</taxon>
        <taxon>Craniata</taxon>
        <taxon>Vertebrata</taxon>
        <taxon>Euteleostomi</taxon>
        <taxon>Actinopterygii</taxon>
        <taxon>Neopterygii</taxon>
        <taxon>Teleostei</taxon>
        <taxon>Neoteleostei</taxon>
        <taxon>Acanthomorphata</taxon>
        <taxon>Eupercaria</taxon>
        <taxon>Perciformes</taxon>
        <taxon>Notothenioidei</taxon>
        <taxon>Channichthyidae</taxon>
        <taxon>Chaenocephalus</taxon>
    </lineage>
</organism>
<accession>A0ACB9WDX7</accession>
<feature type="non-terminal residue" evidence="1">
    <location>
        <position position="1"/>
    </location>
</feature>
<name>A0ACB9WDX7_CHAAC</name>
<reference evidence="1" key="1">
    <citation type="submission" date="2022-05" db="EMBL/GenBank/DDBJ databases">
        <title>Chromosome-level genome of Chaenocephalus aceratus.</title>
        <authorList>
            <person name="Park H."/>
        </authorList>
    </citation>
    <scope>NUCLEOTIDE SEQUENCE</scope>
    <source>
        <strain evidence="1">KU_202001</strain>
    </source>
</reference>
<gene>
    <name evidence="1" type="ORF">KUCAC02_014478</name>
</gene>
<dbReference type="EMBL" id="CM043800">
    <property type="protein sequence ID" value="KAI4811599.1"/>
    <property type="molecule type" value="Genomic_DNA"/>
</dbReference>
<keyword evidence="2" id="KW-1185">Reference proteome</keyword>
<dbReference type="Proteomes" id="UP001057452">
    <property type="component" value="Chromosome 16"/>
</dbReference>
<evidence type="ECO:0000313" key="2">
    <source>
        <dbReference type="Proteomes" id="UP001057452"/>
    </source>
</evidence>
<proteinExistence type="predicted"/>
<feature type="non-terminal residue" evidence="1">
    <location>
        <position position="188"/>
    </location>
</feature>
<sequence>GALQTRRLSFLQSGFEAITIALCIVLQEQRLWSRWFADGEDQEVHSTSDSPQNHRQNLAYIPLVNQIPPGRFRADLGSLWSPVPDCTMTGGMEGVALIELYITNGFSCYMHWRSILPRGLKLSKYSSQDREGGTQSVNGDSTRAAINKVFVLFIARTESHSRDLKERRAFYRLNDFLIPPEKPHAESD</sequence>
<protein>
    <submittedName>
        <fullName evidence="1">Uncharacterized protein</fullName>
    </submittedName>
</protein>
<comment type="caution">
    <text evidence="1">The sequence shown here is derived from an EMBL/GenBank/DDBJ whole genome shotgun (WGS) entry which is preliminary data.</text>
</comment>